<dbReference type="InterPro" id="IPR020904">
    <property type="entry name" value="Sc_DH/Rdtase_CS"/>
</dbReference>
<dbReference type="GO" id="GO:0016491">
    <property type="term" value="F:oxidoreductase activity"/>
    <property type="evidence" value="ECO:0007669"/>
    <property type="project" value="UniProtKB-KW"/>
</dbReference>
<dbReference type="FunFam" id="3.40.50.720:FF:000084">
    <property type="entry name" value="Short-chain dehydrogenase reductase"/>
    <property type="match status" value="1"/>
</dbReference>
<proteinExistence type="inferred from homology"/>
<evidence type="ECO:0000256" key="1">
    <source>
        <dbReference type="ARBA" id="ARBA00006484"/>
    </source>
</evidence>
<gene>
    <name evidence="4" type="ORF">HDA36_000865</name>
</gene>
<dbReference type="InterPro" id="IPR057326">
    <property type="entry name" value="KR_dom"/>
</dbReference>
<dbReference type="Proteomes" id="UP000572635">
    <property type="component" value="Unassembled WGS sequence"/>
</dbReference>
<comment type="caution">
    <text evidence="4">The sequence shown here is derived from an EMBL/GenBank/DDBJ whole genome shotgun (WGS) entry which is preliminary data.</text>
</comment>
<feature type="domain" description="Ketoreductase" evidence="3">
    <location>
        <begin position="7"/>
        <end position="186"/>
    </location>
</feature>
<protein>
    <submittedName>
        <fullName evidence="4">NAD(P)-dependent dehydrogenase (Short-subunit alcohol dehydrogenase family)</fullName>
    </submittedName>
</protein>
<dbReference type="RefSeq" id="WP_184388899.1">
    <property type="nucleotide sequence ID" value="NZ_BAAAJD010000139.1"/>
</dbReference>
<name>A0A7W8VBV8_9ACTN</name>
<keyword evidence="5" id="KW-1185">Reference proteome</keyword>
<comment type="similarity">
    <text evidence="1">Belongs to the short-chain dehydrogenases/reductases (SDR) family.</text>
</comment>
<dbReference type="Pfam" id="PF13561">
    <property type="entry name" value="adh_short_C2"/>
    <property type="match status" value="1"/>
</dbReference>
<dbReference type="InterPro" id="IPR036291">
    <property type="entry name" value="NAD(P)-bd_dom_sf"/>
</dbReference>
<dbReference type="PRINTS" id="PR00080">
    <property type="entry name" value="SDRFAMILY"/>
</dbReference>
<evidence type="ECO:0000313" key="5">
    <source>
        <dbReference type="Proteomes" id="UP000572635"/>
    </source>
</evidence>
<keyword evidence="2" id="KW-0560">Oxidoreductase</keyword>
<reference evidence="4 5" key="1">
    <citation type="submission" date="2020-08" db="EMBL/GenBank/DDBJ databases">
        <title>Sequencing the genomes of 1000 actinobacteria strains.</title>
        <authorList>
            <person name="Klenk H.-P."/>
        </authorList>
    </citation>
    <scope>NUCLEOTIDE SEQUENCE [LARGE SCALE GENOMIC DNA]</scope>
    <source>
        <strain evidence="4 5">DSM 44551</strain>
    </source>
</reference>
<dbReference type="AlphaFoldDB" id="A0A7W8VBV8"/>
<accession>A0A7W8VBV8</accession>
<dbReference type="InterPro" id="IPR002347">
    <property type="entry name" value="SDR_fam"/>
</dbReference>
<evidence type="ECO:0000256" key="2">
    <source>
        <dbReference type="ARBA" id="ARBA00023002"/>
    </source>
</evidence>
<organism evidence="4 5">
    <name type="scientific">Nocardiopsis composta</name>
    <dbReference type="NCBI Taxonomy" id="157465"/>
    <lineage>
        <taxon>Bacteria</taxon>
        <taxon>Bacillati</taxon>
        <taxon>Actinomycetota</taxon>
        <taxon>Actinomycetes</taxon>
        <taxon>Streptosporangiales</taxon>
        <taxon>Nocardiopsidaceae</taxon>
        <taxon>Nocardiopsis</taxon>
    </lineage>
</organism>
<dbReference type="PRINTS" id="PR00081">
    <property type="entry name" value="GDHRDH"/>
</dbReference>
<dbReference type="EMBL" id="JACHDB010000001">
    <property type="protein sequence ID" value="MBB5430781.1"/>
    <property type="molecule type" value="Genomic_DNA"/>
</dbReference>
<evidence type="ECO:0000313" key="4">
    <source>
        <dbReference type="EMBL" id="MBB5430781.1"/>
    </source>
</evidence>
<dbReference type="SMART" id="SM00822">
    <property type="entry name" value="PKS_KR"/>
    <property type="match status" value="1"/>
</dbReference>
<evidence type="ECO:0000259" key="3">
    <source>
        <dbReference type="SMART" id="SM00822"/>
    </source>
</evidence>
<dbReference type="PANTHER" id="PTHR43639:SF1">
    <property type="entry name" value="SHORT-CHAIN DEHYDROGENASE_REDUCTASE FAMILY PROTEIN"/>
    <property type="match status" value="1"/>
</dbReference>
<dbReference type="SUPFAM" id="SSF51735">
    <property type="entry name" value="NAD(P)-binding Rossmann-fold domains"/>
    <property type="match status" value="1"/>
</dbReference>
<dbReference type="PROSITE" id="PS00061">
    <property type="entry name" value="ADH_SHORT"/>
    <property type="match status" value="1"/>
</dbReference>
<sequence length="246" mass="24894">MGSLDGKAALVTGGSRGIGAAIAERLAADGAVVALTYNASPERAEKVVRGIEEKGGTAVALRADVADPEALAAAVDRAAERLGGLDVLVNNAGIYVQDIIDALTLEDYERVMGVHVRAAFVAVKAALPHLREGARIVSIGSNLAESTFNPGLSLYAMSKAALVGFSKGLARDLGPRGITANVVHPGSTDTEMNPAEGEHADVQRGLTALGRYNTAEEIAGTVAFLAGPAAGNITGTAILVDGGSIA</sequence>
<dbReference type="Gene3D" id="3.40.50.720">
    <property type="entry name" value="NAD(P)-binding Rossmann-like Domain"/>
    <property type="match status" value="1"/>
</dbReference>
<dbReference type="PANTHER" id="PTHR43639">
    <property type="entry name" value="OXIDOREDUCTASE, SHORT-CHAIN DEHYDROGENASE/REDUCTASE FAMILY (AFU_ORTHOLOGUE AFUA_5G02870)"/>
    <property type="match status" value="1"/>
</dbReference>